<dbReference type="CDD" id="cd06267">
    <property type="entry name" value="PBP1_LacI_sugar_binding-like"/>
    <property type="match status" value="1"/>
</dbReference>
<dbReference type="Pfam" id="PF13377">
    <property type="entry name" value="Peripla_BP_3"/>
    <property type="match status" value="1"/>
</dbReference>
<dbReference type="SMART" id="SM00354">
    <property type="entry name" value="HTH_LACI"/>
    <property type="match status" value="1"/>
</dbReference>
<proteinExistence type="predicted"/>
<dbReference type="SUPFAM" id="SSF47413">
    <property type="entry name" value="lambda repressor-like DNA-binding domains"/>
    <property type="match status" value="1"/>
</dbReference>
<evidence type="ECO:0000313" key="5">
    <source>
        <dbReference type="EMBL" id="UYC80523.1"/>
    </source>
</evidence>
<evidence type="ECO:0000256" key="3">
    <source>
        <dbReference type="ARBA" id="ARBA00023163"/>
    </source>
</evidence>
<evidence type="ECO:0000256" key="2">
    <source>
        <dbReference type="ARBA" id="ARBA00023125"/>
    </source>
</evidence>
<protein>
    <submittedName>
        <fullName evidence="5">LacI family transcriptional regulator</fullName>
    </submittedName>
</protein>
<dbReference type="CDD" id="cd01392">
    <property type="entry name" value="HTH_LacI"/>
    <property type="match status" value="1"/>
</dbReference>
<dbReference type="InterPro" id="IPR000843">
    <property type="entry name" value="HTH_LacI"/>
</dbReference>
<dbReference type="EMBL" id="CP106879">
    <property type="protein sequence ID" value="UYC80523.1"/>
    <property type="molecule type" value="Genomic_DNA"/>
</dbReference>
<dbReference type="InterPro" id="IPR010982">
    <property type="entry name" value="Lambda_DNA-bd_dom_sf"/>
</dbReference>
<evidence type="ECO:0000259" key="4">
    <source>
        <dbReference type="PROSITE" id="PS50932"/>
    </source>
</evidence>
<dbReference type="Gene3D" id="1.10.260.40">
    <property type="entry name" value="lambda repressor-like DNA-binding domains"/>
    <property type="match status" value="1"/>
</dbReference>
<feature type="domain" description="HTH lacI-type" evidence="4">
    <location>
        <begin position="11"/>
        <end position="65"/>
    </location>
</feature>
<dbReference type="InterPro" id="IPR046335">
    <property type="entry name" value="LacI/GalR-like_sensor"/>
</dbReference>
<dbReference type="InterPro" id="IPR028082">
    <property type="entry name" value="Peripla_BP_I"/>
</dbReference>
<dbReference type="GO" id="GO:0000976">
    <property type="term" value="F:transcription cis-regulatory region binding"/>
    <property type="evidence" value="ECO:0007669"/>
    <property type="project" value="TreeGrafter"/>
</dbReference>
<dbReference type="PANTHER" id="PTHR30146">
    <property type="entry name" value="LACI-RELATED TRANSCRIPTIONAL REPRESSOR"/>
    <property type="match status" value="1"/>
</dbReference>
<keyword evidence="1" id="KW-0805">Transcription regulation</keyword>
<dbReference type="PANTHER" id="PTHR30146:SF109">
    <property type="entry name" value="HTH-TYPE TRANSCRIPTIONAL REGULATOR GALS"/>
    <property type="match status" value="1"/>
</dbReference>
<accession>A0A9Q9P7Z5</accession>
<sequence length="368" mass="38679">MVHVPRRDGPPSVHHVAARAGVSLATVSNVLNHPERVADATAARVRDAIDALGYTPNRNARALVSGSTRAIGLVVMSLRNSLFSDMVNGAQLAARERGFTLLIASSEDDLQAQGEHLAYLESARVSGILLASMTESRDQVEVARRHGRPVVYVNHEPTGLDACAVVVDNEQAGFLATEHLIERGCRRIGFVSARPDLQPVDRRRTGVLRAVAAHPGVELVDVDAGDIDPPGGTDAGLRIARMPEDERPDGVLGVTDLLAMAVVSELRAAGIRVPEDIPVSGCDHNSVAWGGAVPLTSVTMHGSEMGAAAVELLLEELTDPMHVHRTVVLGSELVPRESTLGREGAAAAAAAAAVAGTITSSDPRRTEA</sequence>
<organism evidence="5 6">
    <name type="scientific">Curtobacterium poinsettiae</name>
    <dbReference type="NCBI Taxonomy" id="159612"/>
    <lineage>
        <taxon>Bacteria</taxon>
        <taxon>Bacillati</taxon>
        <taxon>Actinomycetota</taxon>
        <taxon>Actinomycetes</taxon>
        <taxon>Micrococcales</taxon>
        <taxon>Microbacteriaceae</taxon>
        <taxon>Curtobacterium</taxon>
    </lineage>
</organism>
<dbReference type="GO" id="GO:0003700">
    <property type="term" value="F:DNA-binding transcription factor activity"/>
    <property type="evidence" value="ECO:0007669"/>
    <property type="project" value="TreeGrafter"/>
</dbReference>
<evidence type="ECO:0000256" key="1">
    <source>
        <dbReference type="ARBA" id="ARBA00023015"/>
    </source>
</evidence>
<dbReference type="KEGG" id="cpoi:OE229_15600"/>
<dbReference type="PROSITE" id="PS50932">
    <property type="entry name" value="HTH_LACI_2"/>
    <property type="match status" value="1"/>
</dbReference>
<dbReference type="Proteomes" id="UP001062223">
    <property type="component" value="Chromosome"/>
</dbReference>
<keyword evidence="3" id="KW-0804">Transcription</keyword>
<dbReference type="Gene3D" id="3.40.50.2300">
    <property type="match status" value="2"/>
</dbReference>
<keyword evidence="2" id="KW-0238">DNA-binding</keyword>
<dbReference type="Pfam" id="PF00356">
    <property type="entry name" value="LacI"/>
    <property type="match status" value="1"/>
</dbReference>
<reference evidence="5" key="1">
    <citation type="submission" date="2022-09" db="EMBL/GenBank/DDBJ databases">
        <title>Taxonomy of Curtobacterium flaccumfaciens.</title>
        <authorList>
            <person name="Osdaghi E."/>
            <person name="Taghavi S.M."/>
            <person name="Hamidizade M."/>
            <person name="Abachi H."/>
            <person name="Fazliarab A."/>
            <person name="Baeyen S."/>
            <person name="Portier P."/>
            <person name="Van Vaerenbergh J."/>
            <person name="Jacques M.-A."/>
        </authorList>
    </citation>
    <scope>NUCLEOTIDE SEQUENCE</scope>
    <source>
        <strain evidence="5">AGQB46</strain>
    </source>
</reference>
<gene>
    <name evidence="5" type="ORF">OE229_15600</name>
</gene>
<name>A0A9Q9P7Z5_9MICO</name>
<evidence type="ECO:0000313" key="6">
    <source>
        <dbReference type="Proteomes" id="UP001062223"/>
    </source>
</evidence>
<dbReference type="SUPFAM" id="SSF53822">
    <property type="entry name" value="Periplasmic binding protein-like I"/>
    <property type="match status" value="1"/>
</dbReference>
<dbReference type="AlphaFoldDB" id="A0A9Q9P7Z5"/>
<dbReference type="RefSeq" id="WP_262138771.1">
    <property type="nucleotide sequence ID" value="NZ_CP106879.1"/>
</dbReference>